<dbReference type="SUPFAM" id="SSF51735">
    <property type="entry name" value="NAD(P)-binding Rossmann-fold domains"/>
    <property type="match status" value="1"/>
</dbReference>
<name>A0A6A6SWP7_9PLEO</name>
<organism evidence="4 5">
    <name type="scientific">Lophiostoma macrostomum CBS 122681</name>
    <dbReference type="NCBI Taxonomy" id="1314788"/>
    <lineage>
        <taxon>Eukaryota</taxon>
        <taxon>Fungi</taxon>
        <taxon>Dikarya</taxon>
        <taxon>Ascomycota</taxon>
        <taxon>Pezizomycotina</taxon>
        <taxon>Dothideomycetes</taxon>
        <taxon>Pleosporomycetidae</taxon>
        <taxon>Pleosporales</taxon>
        <taxon>Lophiostomataceae</taxon>
        <taxon>Lophiostoma</taxon>
    </lineage>
</organism>
<dbReference type="InterPro" id="IPR002347">
    <property type="entry name" value="SDR_fam"/>
</dbReference>
<accession>A0A6A6SWP7</accession>
<sequence>MGARIRELPAQLPRSFDKPDEPWYRYVTIDLIFYVLNYSLFHPWTSWVLVLCLRAQLTPYENTEMRIAIGWAILMSAKSIFRIFSDKIAFGAPREVELSDEVIVITGGVEGLGGLLAETYGMRNANIAVLDNKKVTEDEAEEKGVLYYDCDVGDAEQVEAVAKEIAEDLGAPTILINNAGIVRPQSILDSTAEDVEKTFRTNTFSHFNTLRTFLPYMLQERRGTIVTVSSVLGHLGAANLSSYTASKAALLALHHSVKAEIAQLPDGKDIKTILVSPGQMSTKMFEGVQTPSNFFAPLAAPVDVAKEIIKLVEKGEGGEIAVPLYAKWIQILGILPAGVQTLVRRWAGVDTAIAKSGLANKTVVSEKSAF</sequence>
<dbReference type="PANTHER" id="PTHR24322">
    <property type="entry name" value="PKSB"/>
    <property type="match status" value="1"/>
</dbReference>
<dbReference type="GO" id="GO:0016616">
    <property type="term" value="F:oxidoreductase activity, acting on the CH-OH group of donors, NAD or NADP as acceptor"/>
    <property type="evidence" value="ECO:0007669"/>
    <property type="project" value="TreeGrafter"/>
</dbReference>
<dbReference type="Pfam" id="PF00106">
    <property type="entry name" value="adh_short"/>
    <property type="match status" value="1"/>
</dbReference>
<comment type="similarity">
    <text evidence="1 3">Belongs to the short-chain dehydrogenases/reductases (SDR) family.</text>
</comment>
<dbReference type="PANTHER" id="PTHR24322:SF736">
    <property type="entry name" value="RETINOL DEHYDROGENASE 10"/>
    <property type="match status" value="1"/>
</dbReference>
<dbReference type="PRINTS" id="PR00080">
    <property type="entry name" value="SDRFAMILY"/>
</dbReference>
<dbReference type="Gene3D" id="3.40.50.720">
    <property type="entry name" value="NAD(P)-binding Rossmann-like Domain"/>
    <property type="match status" value="1"/>
</dbReference>
<dbReference type="InterPro" id="IPR036291">
    <property type="entry name" value="NAD(P)-bd_dom_sf"/>
</dbReference>
<dbReference type="EMBL" id="MU004437">
    <property type="protein sequence ID" value="KAF2651013.1"/>
    <property type="molecule type" value="Genomic_DNA"/>
</dbReference>
<reference evidence="4" key="1">
    <citation type="journal article" date="2020" name="Stud. Mycol.">
        <title>101 Dothideomycetes genomes: a test case for predicting lifestyles and emergence of pathogens.</title>
        <authorList>
            <person name="Haridas S."/>
            <person name="Albert R."/>
            <person name="Binder M."/>
            <person name="Bloem J."/>
            <person name="Labutti K."/>
            <person name="Salamov A."/>
            <person name="Andreopoulos B."/>
            <person name="Baker S."/>
            <person name="Barry K."/>
            <person name="Bills G."/>
            <person name="Bluhm B."/>
            <person name="Cannon C."/>
            <person name="Castanera R."/>
            <person name="Culley D."/>
            <person name="Daum C."/>
            <person name="Ezra D."/>
            <person name="Gonzalez J."/>
            <person name="Henrissat B."/>
            <person name="Kuo A."/>
            <person name="Liang C."/>
            <person name="Lipzen A."/>
            <person name="Lutzoni F."/>
            <person name="Magnuson J."/>
            <person name="Mondo S."/>
            <person name="Nolan M."/>
            <person name="Ohm R."/>
            <person name="Pangilinan J."/>
            <person name="Park H.-J."/>
            <person name="Ramirez L."/>
            <person name="Alfaro M."/>
            <person name="Sun H."/>
            <person name="Tritt A."/>
            <person name="Yoshinaga Y."/>
            <person name="Zwiers L.-H."/>
            <person name="Turgeon B."/>
            <person name="Goodwin S."/>
            <person name="Spatafora J."/>
            <person name="Crous P."/>
            <person name="Grigoriev I."/>
        </authorList>
    </citation>
    <scope>NUCLEOTIDE SEQUENCE</scope>
    <source>
        <strain evidence="4">CBS 122681</strain>
    </source>
</reference>
<keyword evidence="5" id="KW-1185">Reference proteome</keyword>
<protein>
    <submittedName>
        <fullName evidence="4">Short chain dehydrogenase/reductase</fullName>
    </submittedName>
</protein>
<gene>
    <name evidence="4" type="ORF">K491DRAFT_638163</name>
</gene>
<dbReference type="Proteomes" id="UP000799324">
    <property type="component" value="Unassembled WGS sequence"/>
</dbReference>
<dbReference type="PRINTS" id="PR00081">
    <property type="entry name" value="GDHRDH"/>
</dbReference>
<proteinExistence type="inferred from homology"/>
<evidence type="ECO:0000256" key="3">
    <source>
        <dbReference type="RuleBase" id="RU000363"/>
    </source>
</evidence>
<keyword evidence="2" id="KW-0560">Oxidoreductase</keyword>
<evidence type="ECO:0000313" key="4">
    <source>
        <dbReference type="EMBL" id="KAF2651013.1"/>
    </source>
</evidence>
<dbReference type="AlphaFoldDB" id="A0A6A6SWP7"/>
<evidence type="ECO:0000313" key="5">
    <source>
        <dbReference type="Proteomes" id="UP000799324"/>
    </source>
</evidence>
<evidence type="ECO:0000256" key="1">
    <source>
        <dbReference type="ARBA" id="ARBA00006484"/>
    </source>
</evidence>
<evidence type="ECO:0000256" key="2">
    <source>
        <dbReference type="ARBA" id="ARBA00023002"/>
    </source>
</evidence>
<dbReference type="OrthoDB" id="5840532at2759"/>